<gene>
    <name evidence="14" type="ORF">IFM12276_58090</name>
</gene>
<organism evidence="14 15">
    <name type="scientific">Nocardia sputorum</name>
    <dbReference type="NCBI Taxonomy" id="2984338"/>
    <lineage>
        <taxon>Bacteria</taxon>
        <taxon>Bacillati</taxon>
        <taxon>Actinomycetota</taxon>
        <taxon>Actinomycetes</taxon>
        <taxon>Mycobacteriales</taxon>
        <taxon>Nocardiaceae</taxon>
        <taxon>Nocardia</taxon>
    </lineage>
</organism>
<evidence type="ECO:0000313" key="14">
    <source>
        <dbReference type="EMBL" id="BDU02781.1"/>
    </source>
</evidence>
<dbReference type="PANTHER" id="PTHR28037">
    <property type="entry name" value="ALCOHOL O-ACETYLTRANSFERASE 1-RELATED"/>
    <property type="match status" value="1"/>
</dbReference>
<dbReference type="EC" id="2.3.1.282" evidence="5"/>
<dbReference type="Pfam" id="PF16911">
    <property type="entry name" value="PapA_C"/>
    <property type="match status" value="1"/>
</dbReference>
<evidence type="ECO:0000256" key="9">
    <source>
        <dbReference type="ARBA" id="ARBA00023315"/>
    </source>
</evidence>
<comment type="catalytic activity">
    <reaction evidence="2">
        <text>2 a mycocerosyl-[mycocerosic acid synthase] + a phenolphthiocerol = a dimycocerosyl phenolphthiocerol + 2 holo-[mycocerosic acid synthase].</text>
        <dbReference type="EC" id="2.3.1.282"/>
    </reaction>
</comment>
<dbReference type="InterPro" id="IPR023213">
    <property type="entry name" value="CAT-like_dom_sf"/>
</dbReference>
<evidence type="ECO:0000256" key="7">
    <source>
        <dbReference type="ARBA" id="ARBA00022516"/>
    </source>
</evidence>
<evidence type="ECO:0000256" key="4">
    <source>
        <dbReference type="ARBA" id="ARBA00006558"/>
    </source>
</evidence>
<keyword evidence="15" id="KW-1185">Reference proteome</keyword>
<dbReference type="EMBL" id="AP026978">
    <property type="protein sequence ID" value="BDU02781.1"/>
    <property type="molecule type" value="Genomic_DNA"/>
</dbReference>
<sequence length="430" mass="45677">MTAQRPLSPFENSYFGSGTRIGSVPVGGMPLFVGSTVRGGLDVSAVRRVLAELAAAHPLLRSNQVVDAEGVKRFRRDDSYRPRLTIAEGGEPEYLELVNTPQDWTDGLFHAHLLRDGDRDRIVLAIHHGIADGRSAFALLTELWERYTAQVTGAPAPAADPDQRLPEAMDTRLARIVSDAEVAGLLDLMRAGAAMMSPDLAPRHLPEHGDGAQRNRLTLDRVELDDTETAAVVAAARVHGVSVNSLITGAALAAFRARLESSAGALPMICGHAVDVRADLVPPLPASTVLNCVSGVGTFALVESEADPIALAHAVASGMRASIERREALLIMLAAQRVPDPATAALFSSPNTFAISNIGRLPALSTPPGLRIIRNDVFAMAAGMPPKLTVFTVGDRMTIQVEYDTARHSRAQMGEVGQALTRTLAAVRAA</sequence>
<keyword evidence="9" id="KW-0012">Acyltransferase</keyword>
<evidence type="ECO:0000256" key="11">
    <source>
        <dbReference type="ARBA" id="ARBA00032317"/>
    </source>
</evidence>
<evidence type="ECO:0000256" key="1">
    <source>
        <dbReference type="ARBA" id="ARBA00000026"/>
    </source>
</evidence>
<dbReference type="Gene3D" id="3.30.559.30">
    <property type="entry name" value="Nonribosomal peptide synthetase, condensation domain"/>
    <property type="match status" value="1"/>
</dbReference>
<evidence type="ECO:0000256" key="6">
    <source>
        <dbReference type="ARBA" id="ARBA00013449"/>
    </source>
</evidence>
<name>A0ABM8D5S6_9NOCA</name>
<proteinExistence type="inferred from homology"/>
<protein>
    <recommendedName>
        <fullName evidence="6">Phthiocerol/phthiodiolone dimycocerosyl transferase</fullName>
        <ecNumber evidence="5">2.3.1.282</ecNumber>
    </recommendedName>
    <alternativeName>
        <fullName evidence="12">Acyltransferase PapA5</fullName>
    </alternativeName>
    <alternativeName>
        <fullName evidence="10">Phthiocerol/phthiodiolone O-acyltransferase</fullName>
    </alternativeName>
    <alternativeName>
        <fullName evidence="11">Polyketide synthase-associated protein A5</fullName>
    </alternativeName>
</protein>
<evidence type="ECO:0000256" key="3">
    <source>
        <dbReference type="ARBA" id="ARBA00001907"/>
    </source>
</evidence>
<comment type="catalytic activity">
    <reaction evidence="1">
        <text>2 a mycocerosyl-[mycocerosic acid synthase] + a phthiocerol = a dimycocerosyl phthiocerol + 2 holo-[mycocerosic acid synthase].</text>
        <dbReference type="EC" id="2.3.1.282"/>
    </reaction>
</comment>
<reference evidence="14 15" key="1">
    <citation type="submission" date="2022-11" db="EMBL/GenBank/DDBJ databases">
        <title>Genome Sequencing of Nocardia sp. ON39_IFM12276 and assembly.</title>
        <authorList>
            <person name="Shimojima M."/>
            <person name="Toyokawa M."/>
            <person name="Uesaka K."/>
        </authorList>
    </citation>
    <scope>NUCLEOTIDE SEQUENCE [LARGE SCALE GENOMIC DNA]</scope>
    <source>
        <strain evidence="14 15">IFM 12276</strain>
    </source>
</reference>
<dbReference type="InterPro" id="IPR031641">
    <property type="entry name" value="PapA_C"/>
</dbReference>
<evidence type="ECO:0000256" key="5">
    <source>
        <dbReference type="ARBA" id="ARBA00012866"/>
    </source>
</evidence>
<evidence type="ECO:0000256" key="8">
    <source>
        <dbReference type="ARBA" id="ARBA00022679"/>
    </source>
</evidence>
<accession>A0ABM8D5S6</accession>
<dbReference type="RefSeq" id="WP_281875868.1">
    <property type="nucleotide sequence ID" value="NZ_AP026978.1"/>
</dbReference>
<keyword evidence="7" id="KW-0443">Lipid metabolism</keyword>
<comment type="catalytic activity">
    <reaction evidence="3">
        <text>2 a mycocerosyl-[mycocerosic acid synthase] + a phthiodiolone = a dimycocerosyl phthiodiolone + 2 holo-[mycocerosic acid synthase].</text>
        <dbReference type="EC" id="2.3.1.282"/>
    </reaction>
</comment>
<evidence type="ECO:0000313" key="15">
    <source>
        <dbReference type="Proteomes" id="UP001317870"/>
    </source>
</evidence>
<evidence type="ECO:0000256" key="2">
    <source>
        <dbReference type="ARBA" id="ARBA00000625"/>
    </source>
</evidence>
<dbReference type="SUPFAM" id="SSF52777">
    <property type="entry name" value="CoA-dependent acyltransferases"/>
    <property type="match status" value="2"/>
</dbReference>
<evidence type="ECO:0000256" key="12">
    <source>
        <dbReference type="ARBA" id="ARBA00033407"/>
    </source>
</evidence>
<keyword evidence="7" id="KW-0444">Lipid biosynthesis</keyword>
<dbReference type="PANTHER" id="PTHR28037:SF1">
    <property type="entry name" value="ALCOHOL O-ACETYLTRANSFERASE 1-RELATED"/>
    <property type="match status" value="1"/>
</dbReference>
<comment type="similarity">
    <text evidence="4">Belongs to the acyltransferase PapA5 family.</text>
</comment>
<dbReference type="Gene3D" id="3.30.559.10">
    <property type="entry name" value="Chloramphenicol acetyltransferase-like domain"/>
    <property type="match status" value="1"/>
</dbReference>
<dbReference type="Proteomes" id="UP001317870">
    <property type="component" value="Chromosome"/>
</dbReference>
<evidence type="ECO:0000256" key="10">
    <source>
        <dbReference type="ARBA" id="ARBA00030465"/>
    </source>
</evidence>
<dbReference type="InterPro" id="IPR052058">
    <property type="entry name" value="Alcohol_O-acetyltransferase"/>
</dbReference>
<keyword evidence="8" id="KW-0808">Transferase</keyword>
<evidence type="ECO:0000259" key="13">
    <source>
        <dbReference type="Pfam" id="PF16911"/>
    </source>
</evidence>
<feature type="domain" description="Phthiocerol/phthiodiolone dimycocerosyl transferase C-terminal" evidence="13">
    <location>
        <begin position="216"/>
        <end position="401"/>
    </location>
</feature>